<dbReference type="Gene3D" id="3.90.100.10">
    <property type="entry name" value="Orn/Lys/Arg decarboxylase, C-terminal domain"/>
    <property type="match status" value="1"/>
</dbReference>
<dbReference type="InterPro" id="IPR052357">
    <property type="entry name" value="Orn_Lys_Arg_decarboxylase-I"/>
</dbReference>
<dbReference type="Pfam" id="PF03711">
    <property type="entry name" value="OKR_DC_1_C"/>
    <property type="match status" value="1"/>
</dbReference>
<dbReference type="GO" id="GO:0016831">
    <property type="term" value="F:carboxy-lyase activity"/>
    <property type="evidence" value="ECO:0007669"/>
    <property type="project" value="UniProtKB-KW"/>
</dbReference>
<dbReference type="Pfam" id="PF01276">
    <property type="entry name" value="OKR_DC_1"/>
    <property type="match status" value="1"/>
</dbReference>
<organism evidence="8 9">
    <name type="scientific">Luoshenia tenuis</name>
    <dbReference type="NCBI Taxonomy" id="2763654"/>
    <lineage>
        <taxon>Bacteria</taxon>
        <taxon>Bacillati</taxon>
        <taxon>Bacillota</taxon>
        <taxon>Clostridia</taxon>
        <taxon>Christensenellales</taxon>
        <taxon>Christensenellaceae</taxon>
        <taxon>Luoshenia</taxon>
    </lineage>
</organism>
<dbReference type="PANTHER" id="PTHR43277">
    <property type="entry name" value="ARGININE DECARBOXYLASE"/>
    <property type="match status" value="1"/>
</dbReference>
<keyword evidence="8" id="KW-0032">Aminotransferase</keyword>
<evidence type="ECO:0000313" key="9">
    <source>
        <dbReference type="Proteomes" id="UP000654279"/>
    </source>
</evidence>
<keyword evidence="9" id="KW-1185">Reference proteome</keyword>
<dbReference type="EMBL" id="JACRSO010000001">
    <property type="protein sequence ID" value="MBC8528750.1"/>
    <property type="molecule type" value="Genomic_DNA"/>
</dbReference>
<comment type="cofactor">
    <cofactor evidence="1">
        <name>pyridoxal 5'-phosphate</name>
        <dbReference type="ChEBI" id="CHEBI:597326"/>
    </cofactor>
</comment>
<keyword evidence="5" id="KW-0456">Lyase</keyword>
<evidence type="ECO:0000313" key="8">
    <source>
        <dbReference type="EMBL" id="MBC8528750.1"/>
    </source>
</evidence>
<evidence type="ECO:0000259" key="7">
    <source>
        <dbReference type="Pfam" id="PF03711"/>
    </source>
</evidence>
<dbReference type="GO" id="GO:0008483">
    <property type="term" value="F:transaminase activity"/>
    <property type="evidence" value="ECO:0007669"/>
    <property type="project" value="UniProtKB-KW"/>
</dbReference>
<dbReference type="SUPFAM" id="SSF53383">
    <property type="entry name" value="PLP-dependent transferases"/>
    <property type="match status" value="1"/>
</dbReference>
<dbReference type="RefSeq" id="WP_249284702.1">
    <property type="nucleotide sequence ID" value="NZ_JACRSO010000001.1"/>
</dbReference>
<dbReference type="InterPro" id="IPR008286">
    <property type="entry name" value="Prn/Lys/Arg_de-COase_C"/>
</dbReference>
<comment type="similarity">
    <text evidence="2">Belongs to the Orn/Lys/Arg decarboxylase class-I family.</text>
</comment>
<evidence type="ECO:0000256" key="2">
    <source>
        <dbReference type="ARBA" id="ARBA00010671"/>
    </source>
</evidence>
<evidence type="ECO:0000256" key="3">
    <source>
        <dbReference type="ARBA" id="ARBA00022793"/>
    </source>
</evidence>
<accession>A0A926D1T7</accession>
<proteinExistence type="inferred from homology"/>
<keyword evidence="4" id="KW-0663">Pyridoxal phosphate</keyword>
<evidence type="ECO:0000256" key="1">
    <source>
        <dbReference type="ARBA" id="ARBA00001933"/>
    </source>
</evidence>
<keyword evidence="8" id="KW-0808">Transferase</keyword>
<evidence type="ECO:0000256" key="5">
    <source>
        <dbReference type="ARBA" id="ARBA00023239"/>
    </source>
</evidence>
<dbReference type="InterPro" id="IPR000310">
    <property type="entry name" value="Orn/Lys/Arg_deCO2ase_major_dom"/>
</dbReference>
<evidence type="ECO:0000256" key="4">
    <source>
        <dbReference type="ARBA" id="ARBA00022898"/>
    </source>
</evidence>
<reference evidence="8" key="1">
    <citation type="submission" date="2020-08" db="EMBL/GenBank/DDBJ databases">
        <title>Genome public.</title>
        <authorList>
            <person name="Liu C."/>
            <person name="Sun Q."/>
        </authorList>
    </citation>
    <scope>NUCLEOTIDE SEQUENCE</scope>
    <source>
        <strain evidence="8">NSJ-44</strain>
    </source>
</reference>
<feature type="domain" description="Orn/Lys/Arg decarboxylases family 1 pyridoxal-P attachment site" evidence="6">
    <location>
        <begin position="7"/>
        <end position="359"/>
    </location>
</feature>
<dbReference type="InterPro" id="IPR015421">
    <property type="entry name" value="PyrdxlP-dep_Trfase_major"/>
</dbReference>
<dbReference type="AlphaFoldDB" id="A0A926D1T7"/>
<evidence type="ECO:0000259" key="6">
    <source>
        <dbReference type="Pfam" id="PF01276"/>
    </source>
</evidence>
<gene>
    <name evidence="8" type="ORF">H8699_04765</name>
</gene>
<comment type="caution">
    <text evidence="8">The sequence shown here is derived from an EMBL/GenBank/DDBJ whole genome shotgun (WGS) entry which is preliminary data.</text>
</comment>
<dbReference type="InterPro" id="IPR015424">
    <property type="entry name" value="PyrdxlP-dep_Trfase"/>
</dbReference>
<protein>
    <submittedName>
        <fullName evidence="8">Aminotransferase class V-fold PLP-dependent enzyme</fullName>
    </submittedName>
</protein>
<dbReference type="Gene3D" id="3.40.640.10">
    <property type="entry name" value="Type I PLP-dependent aspartate aminotransferase-like (Major domain)"/>
    <property type="match status" value="1"/>
</dbReference>
<dbReference type="SUPFAM" id="SSF55904">
    <property type="entry name" value="Ornithine decarboxylase C-terminal domain"/>
    <property type="match status" value="1"/>
</dbReference>
<keyword evidence="3" id="KW-0210">Decarboxylase</keyword>
<sequence>MEQDRLPLCEALERYAGQASVRLHMPGHKGKGDGALQAFPLAWDVTEVPGTGDLYAGEGPIAQAEALAAQAFGAGHSFFSTGGASLGIFAMLAVTLRQGDHVLVGRDAHRSAIDAMALLGLEPVWLPVGSDSVSGLPGVIAVETLAHAIRLHPEAKAVFITYPNYYGLCADIEQIAQVAHAANLSLLVDEAHGSHFAFHPALPMSAGAAGADMWVDSAHKTLSALTQGAVLHTTQEINPAQVRRAMALGGSSSPNYLIMASLDIARRTAAMQGSARLCVLMETLQKFRASVSQVEGISCPSLVGRAGVFCQDPTRLVLSVKELGMTGYAADQWLRAHFGIQMEMADRDHVVAITTMVDDADDIEKLLQAICAMADAHSGRKEIKYPSGVALPLPERQMPLREAVLSAREDVLLDQADGRIAAASFGAYPPGIPAVCPGEGITREIIMGLLEQQRQGARLFGVAEQKIAVVKI</sequence>
<name>A0A926D1T7_9FIRM</name>
<dbReference type="PANTHER" id="PTHR43277:SF4">
    <property type="entry name" value="ARGININE DECARBOXYLASE"/>
    <property type="match status" value="1"/>
</dbReference>
<feature type="domain" description="Orn/Lys/Arg decarboxylase C-terminal" evidence="7">
    <location>
        <begin position="402"/>
        <end position="456"/>
    </location>
</feature>
<dbReference type="InterPro" id="IPR036633">
    <property type="entry name" value="Prn/Lys/Arg_de-COase_C_sf"/>
</dbReference>
<dbReference type="Proteomes" id="UP000654279">
    <property type="component" value="Unassembled WGS sequence"/>
</dbReference>